<feature type="compositionally biased region" description="Polar residues" evidence="3">
    <location>
        <begin position="1181"/>
        <end position="1192"/>
    </location>
</feature>
<feature type="compositionally biased region" description="Basic and acidic residues" evidence="3">
    <location>
        <begin position="807"/>
        <end position="826"/>
    </location>
</feature>
<reference evidence="6 7" key="1">
    <citation type="submission" date="2016-08" db="EMBL/GenBank/DDBJ databases">
        <authorList>
            <consortium name="Lentinula edodes genome sequencing consortium"/>
            <person name="Sakamoto Y."/>
            <person name="Nakade K."/>
            <person name="Sato S."/>
            <person name="Yoshida Y."/>
            <person name="Miyazaki K."/>
            <person name="Natsume S."/>
            <person name="Konno N."/>
        </authorList>
    </citation>
    <scope>NUCLEOTIDE SEQUENCE [LARGE SCALE GENOMIC DNA]</scope>
    <source>
        <strain evidence="6 7">NBRC 111202</strain>
    </source>
</reference>
<feature type="compositionally biased region" description="Polar residues" evidence="3">
    <location>
        <begin position="1223"/>
        <end position="1284"/>
    </location>
</feature>
<gene>
    <name evidence="6" type="ORF">LENED_011076</name>
</gene>
<evidence type="ECO:0000313" key="7">
    <source>
        <dbReference type="Proteomes" id="UP000188533"/>
    </source>
</evidence>
<feature type="compositionally biased region" description="Polar residues" evidence="3">
    <location>
        <begin position="903"/>
        <end position="916"/>
    </location>
</feature>
<feature type="region of interest" description="Disordered" evidence="3">
    <location>
        <begin position="682"/>
        <end position="751"/>
    </location>
</feature>
<evidence type="ECO:0000256" key="1">
    <source>
        <dbReference type="ARBA" id="ARBA00022443"/>
    </source>
</evidence>
<feature type="compositionally biased region" description="Polar residues" evidence="3">
    <location>
        <begin position="1033"/>
        <end position="1086"/>
    </location>
</feature>
<feature type="domain" description="SH3" evidence="4">
    <location>
        <begin position="16"/>
        <end position="77"/>
    </location>
</feature>
<evidence type="ECO:0000256" key="3">
    <source>
        <dbReference type="SAM" id="MobiDB-lite"/>
    </source>
</evidence>
<feature type="region of interest" description="Disordered" evidence="3">
    <location>
        <begin position="793"/>
        <end position="943"/>
    </location>
</feature>
<feature type="region of interest" description="Disordered" evidence="3">
    <location>
        <begin position="253"/>
        <end position="328"/>
    </location>
</feature>
<organism evidence="6 7">
    <name type="scientific">Lentinula edodes</name>
    <name type="common">Shiitake mushroom</name>
    <name type="synonym">Lentinus edodes</name>
    <dbReference type="NCBI Taxonomy" id="5353"/>
    <lineage>
        <taxon>Eukaryota</taxon>
        <taxon>Fungi</taxon>
        <taxon>Dikarya</taxon>
        <taxon>Basidiomycota</taxon>
        <taxon>Agaricomycotina</taxon>
        <taxon>Agaricomycetes</taxon>
        <taxon>Agaricomycetidae</taxon>
        <taxon>Agaricales</taxon>
        <taxon>Marasmiineae</taxon>
        <taxon>Omphalotaceae</taxon>
        <taxon>Lentinula</taxon>
    </lineage>
</organism>
<dbReference type="Gene3D" id="1.10.8.270">
    <property type="entry name" value="putative rabgap domain of human tbc1 domain family member 14 like domains"/>
    <property type="match status" value="1"/>
</dbReference>
<keyword evidence="1 2" id="KW-0728">SH3 domain</keyword>
<feature type="region of interest" description="Disordered" evidence="3">
    <location>
        <begin position="1338"/>
        <end position="1367"/>
    </location>
</feature>
<dbReference type="PROSITE" id="PS50002">
    <property type="entry name" value="SH3"/>
    <property type="match status" value="1"/>
</dbReference>
<dbReference type="SUPFAM" id="SSF50044">
    <property type="entry name" value="SH3-domain"/>
    <property type="match status" value="1"/>
</dbReference>
<feature type="region of interest" description="Disordered" evidence="3">
    <location>
        <begin position="1379"/>
        <end position="1421"/>
    </location>
</feature>
<feature type="domain" description="Rab-GAP TBC" evidence="5">
    <location>
        <begin position="1452"/>
        <end position="1634"/>
    </location>
</feature>
<sequence>MDALELSRWTRFAAKGGIGKCTAIQDCVAESSEDLMFLKDDEIIVLMQIPENEGVYLGYCEGVVGKFHAQTVHFHSKLKRPVMTKRNSSAMSSRVKSPTGISPTPTLGSNYRNSSSSTPVSSNPATPLTPAFDRATSRDIQNLKQNSSLDAQATDRLTLSRSPQNALLSTASETGTASLPLQPTVATSRVAVERSSTHHVHMPSVAHSEASQYSSTSASTVDIDYGLPRVMSPPSMYSEPDLHIRQPSIATVMSSESMGKQTVRSESDVDQDVVPRRSGSIRSSNASTMRSNSPSSISQSYSPVPVSETSFSREEINDPRGSVASVASDGEVGIGLSLLASLGEGDSDDDSENERGDERSHDLSRLLSKSIEDNHTDSGSSVGSLSVERRTLSPSPISEDAVAAFPRPPSTQVAVATTSDPINPFGTFGRTITSAGVHGGLDTIFGGRNTRDSHSSMASSASLGTDSGVSKDTDSSESGGATAIDHFTLQAMVHEQPIELEHTRSPTLASVRSNSVYSSTGQRSPSLQASSPRNLSPPSPAFPPPNFRFPAQRPDNISLPAMSPSEILPPHSPTLSHTSGASASEWEGASDIYDNYLYRYSVASKSSRLSQMSMTSRSGFNHRNIPSTSTMPPTAIASMASLVNMASNLRLPSDQVSENANAQLPSPVDDQAEHTDLEEPLYTSLTAESTDTNATITPSRIPPRYDSLTMQRPSSVVASLRSLSSRRSIVSSHHPESPHHSDESDDESIYSRLSSKPSLSLLEAHAASLLAPENKEKVNTTSALNVVKASPSANITTSDRALATVKNDSRRPSPLDLTKDQIRSSERSSGGGMIGPSPLLHTRWGSPVSSNGMSSGSAYDGRSSGGYPTPPFTDMRGSYDEKNRNQAAGSEDRTFQEPKIDDTVQNDPDSSVSTITRPLVIEDDEELPSHAMDPQEGEADMSLGPDPNKVASNVLRMVLNKPPPPPRPVMLPPPSSIPIRGNIRRNPPAPPPPLPRGPTIYARVDVDLSTSNGPVPITFSVEPMGPPPPPLLQSQVAIQPDASQHQLPPLTSDQQQDQPQLPHMSTTYVKRSVTVPTTSLPRTEPQSEPGGVIPRENATPRPPVSRPRSKSFSTGFKSPVVGNSFSTSDDIHPVLRTRGSSASLSSTTIGPPSPTKASITSSPLRPSSLSRPSSNSKLRNVHSSPLSLPFDNSSRTLSLTGGGIKAPSSPLASGFGSSLANGRTSQLRKVTSMASLPGRTSLTKGSSEPQDKILTTSLPEDSRRSNPTSAQDSDAVSITSSKSRVMSPPLIVPQSSLQQKFSMPNLRRKAFNKEDDNSPITENETLQVRDMDFELVRPNIPFSPDRSSEDSISPGLGRRSESRATEGVQMHLRAESPAISVSSGISGTSRITTGVSSDSAAFRSKASSKASNSEASMDAHRQREQKWMTLITTVPPEQARKNKKVRKLLGEGVPASVRYLVWSLMTNAKSKGVAGVYSQLSKRVRVAAFADMQRDVKRCFGEHPHLQSTEGPLVCLLQAYLTMVPDVQYSTGLTLIAGHTLLLAPEEDGFWIFVSMMDSALRPYFSPNSAQMEVDAALFSRALDLNDAQVSKKVLVDMGINPAHMCFPWFTTLFVGSLPGDYVNRVWDLFLYEGVPMLIRVGLAILYCCRRAILEAASEDAILYYLKRPSPTWLPPSPDAFMALAFSFKVKDDDIRKQRIKMERQVKKQAQVQGARLVANSSGISLPRDA</sequence>
<dbReference type="InterPro" id="IPR050302">
    <property type="entry name" value="Rab_GAP_TBC_domain"/>
</dbReference>
<reference evidence="6 7" key="2">
    <citation type="submission" date="2017-02" db="EMBL/GenBank/DDBJ databases">
        <title>A genome survey and senescence transcriptome analysis in Lentinula edodes.</title>
        <authorList>
            <person name="Sakamoto Y."/>
            <person name="Nakade K."/>
            <person name="Sato S."/>
            <person name="Yoshida Y."/>
            <person name="Miyazaki K."/>
            <person name="Natsume S."/>
            <person name="Konno N."/>
        </authorList>
    </citation>
    <scope>NUCLEOTIDE SEQUENCE [LARGE SCALE GENOMIC DNA]</scope>
    <source>
        <strain evidence="6 7">NBRC 111202</strain>
    </source>
</reference>
<dbReference type="SUPFAM" id="SSF47923">
    <property type="entry name" value="Ypt/Rab-GAP domain of gyp1p"/>
    <property type="match status" value="2"/>
</dbReference>
<accession>A0A1Q3EP44</accession>
<keyword evidence="7" id="KW-1185">Reference proteome</keyword>
<evidence type="ECO:0000259" key="4">
    <source>
        <dbReference type="PROSITE" id="PS50002"/>
    </source>
</evidence>
<feature type="compositionally biased region" description="Low complexity" evidence="3">
    <location>
        <begin position="106"/>
        <end position="126"/>
    </location>
</feature>
<dbReference type="InterPro" id="IPR035969">
    <property type="entry name" value="Rab-GAP_TBC_sf"/>
</dbReference>
<dbReference type="Proteomes" id="UP000188533">
    <property type="component" value="Unassembled WGS sequence"/>
</dbReference>
<feature type="compositionally biased region" description="Low complexity" evidence="3">
    <location>
        <begin position="714"/>
        <end position="732"/>
    </location>
</feature>
<feature type="compositionally biased region" description="Low complexity" evidence="3">
    <location>
        <begin position="1379"/>
        <end position="1416"/>
    </location>
</feature>
<dbReference type="SMART" id="SM00164">
    <property type="entry name" value="TBC"/>
    <property type="match status" value="1"/>
</dbReference>
<dbReference type="GO" id="GO:0031267">
    <property type="term" value="F:small GTPase binding"/>
    <property type="evidence" value="ECO:0007669"/>
    <property type="project" value="TreeGrafter"/>
</dbReference>
<feature type="region of interest" description="Disordered" evidence="3">
    <location>
        <begin position="341"/>
        <end position="393"/>
    </location>
</feature>
<feature type="compositionally biased region" description="Polar residues" evidence="3">
    <location>
        <begin position="1138"/>
        <end position="1160"/>
    </location>
</feature>
<evidence type="ECO:0000256" key="2">
    <source>
        <dbReference type="PROSITE-ProRule" id="PRU00192"/>
    </source>
</evidence>
<dbReference type="InterPro" id="IPR001452">
    <property type="entry name" value="SH3_domain"/>
</dbReference>
<name>A0A1Q3EP44_LENED</name>
<dbReference type="Pfam" id="PF00566">
    <property type="entry name" value="RabGAP-TBC"/>
    <property type="match status" value="1"/>
</dbReference>
<feature type="compositionally biased region" description="Low complexity" evidence="3">
    <location>
        <begin position="845"/>
        <end position="857"/>
    </location>
</feature>
<dbReference type="PANTHER" id="PTHR47219">
    <property type="entry name" value="RAB GTPASE-ACTIVATING PROTEIN 1-LIKE"/>
    <property type="match status" value="1"/>
</dbReference>
<feature type="compositionally biased region" description="Polar residues" evidence="3">
    <location>
        <begin position="85"/>
        <end position="105"/>
    </location>
</feature>
<feature type="compositionally biased region" description="Polar residues" evidence="3">
    <location>
        <begin position="683"/>
        <end position="698"/>
    </location>
</feature>
<feature type="region of interest" description="Disordered" evidence="3">
    <location>
        <begin position="446"/>
        <end position="480"/>
    </location>
</feature>
<feature type="compositionally biased region" description="Low complexity" evidence="3">
    <location>
        <begin position="1161"/>
        <end position="1178"/>
    </location>
</feature>
<dbReference type="PROSITE" id="PS50086">
    <property type="entry name" value="TBC_RABGAP"/>
    <property type="match status" value="1"/>
</dbReference>
<feature type="region of interest" description="Disordered" evidence="3">
    <location>
        <begin position="81"/>
        <end position="131"/>
    </location>
</feature>
<feature type="compositionally biased region" description="Polar residues" evidence="3">
    <location>
        <begin position="512"/>
        <end position="531"/>
    </location>
</feature>
<proteinExistence type="predicted"/>
<feature type="compositionally biased region" description="Low complexity" evidence="3">
    <location>
        <begin position="206"/>
        <end position="218"/>
    </location>
</feature>
<feature type="compositionally biased region" description="Low complexity" evidence="3">
    <location>
        <begin position="291"/>
        <end position="307"/>
    </location>
</feature>
<feature type="region of interest" description="Disordered" evidence="3">
    <location>
        <begin position="199"/>
        <end position="218"/>
    </location>
</feature>
<dbReference type="EMBL" id="BDGU01000878">
    <property type="protein sequence ID" value="GAW08962.1"/>
    <property type="molecule type" value="Genomic_DNA"/>
</dbReference>
<feature type="compositionally biased region" description="Basic and acidic residues" evidence="3">
    <location>
        <begin position="353"/>
        <end position="376"/>
    </location>
</feature>
<feature type="compositionally biased region" description="Basic and acidic residues" evidence="3">
    <location>
        <begin position="877"/>
        <end position="902"/>
    </location>
</feature>
<feature type="region of interest" description="Disordered" evidence="3">
    <location>
        <begin position="1223"/>
        <end position="1287"/>
    </location>
</feature>
<feature type="region of interest" description="Disordered" evidence="3">
    <location>
        <begin position="512"/>
        <end position="584"/>
    </location>
</feature>
<dbReference type="PANTHER" id="PTHR47219:SF9">
    <property type="entry name" value="GTPASE ACTIVATING PROTEIN AND CENTROSOME-ASSOCIATED, ISOFORM B"/>
    <property type="match status" value="1"/>
</dbReference>
<evidence type="ECO:0000313" key="6">
    <source>
        <dbReference type="EMBL" id="GAW08962.1"/>
    </source>
</evidence>
<comment type="caution">
    <text evidence="6">The sequence shown here is derived from an EMBL/GenBank/DDBJ whole genome shotgun (WGS) entry which is preliminary data.</text>
</comment>
<dbReference type="STRING" id="5353.A0A1Q3EP44"/>
<dbReference type="InterPro" id="IPR036028">
    <property type="entry name" value="SH3-like_dom_sf"/>
</dbReference>
<dbReference type="GO" id="GO:0005096">
    <property type="term" value="F:GTPase activator activity"/>
    <property type="evidence" value="ECO:0007669"/>
    <property type="project" value="TreeGrafter"/>
</dbReference>
<protein>
    <submittedName>
        <fullName evidence="6">TBC1 domain family member 10B</fullName>
    </submittedName>
</protein>
<feature type="compositionally biased region" description="Polar residues" evidence="3">
    <location>
        <begin position="253"/>
        <end position="264"/>
    </location>
</feature>
<dbReference type="InterPro" id="IPR000195">
    <property type="entry name" value="Rab-GAP-TBC_dom"/>
</dbReference>
<feature type="compositionally biased region" description="Basic and acidic residues" evidence="3">
    <location>
        <begin position="733"/>
        <end position="742"/>
    </location>
</feature>
<evidence type="ECO:0000259" key="5">
    <source>
        <dbReference type="PROSITE" id="PS50086"/>
    </source>
</evidence>
<feature type="compositionally biased region" description="Polar residues" evidence="3">
    <location>
        <begin position="280"/>
        <end position="290"/>
    </location>
</feature>
<dbReference type="Gene3D" id="1.10.472.80">
    <property type="entry name" value="Ypt/Rab-GAP domain of gyp1p, domain 3"/>
    <property type="match status" value="1"/>
</dbReference>
<feature type="compositionally biased region" description="Pro residues" evidence="3">
    <location>
        <begin position="535"/>
        <end position="547"/>
    </location>
</feature>
<feature type="region of interest" description="Disordered" evidence="3">
    <location>
        <begin position="1014"/>
        <end position="1192"/>
    </location>
</feature>